<sequence>MTAVFQQGSVQESRSLEVRTPALAVHQSHVHKRNGAEVLLSTWRMLGADTYAVTAHWPREHAFYHPAHGLHDPLLLCETVRQSVPLLSHVAYGVPFGHQQAWEHLRFALNAGALVATTAPAELELRITCSDIVRRGTRLAALTMAVDITLNGQRLGTATTRFNNQPRAVYQRLRGRYADVDLARERALTPGPAVPAERVARVREKDVVLSPTDIPNRWQLRVDLTHPVLFDHPVDHAPGMLLLEAARQAAHTMSARPSTVVAMDAEFIRYTEFDEPCWVWTDSLPSDEQGRRRVLVTLEQSGRRVFSADVTLESAPGL</sequence>
<protein>
    <submittedName>
        <fullName evidence="2">Probable A-factor biosynthesis enzyme</fullName>
    </submittedName>
</protein>
<feature type="domain" description="A-factor biosynthesis hotdog" evidence="1">
    <location>
        <begin position="199"/>
        <end position="311"/>
    </location>
</feature>
<reference evidence="2 3" key="1">
    <citation type="submission" date="2015-02" db="EMBL/GenBank/DDBJ databases">
        <authorList>
            <person name="Gomez-Escribano P.J."/>
        </authorList>
    </citation>
    <scope>NUCLEOTIDE SEQUENCE [LARGE SCALE GENOMIC DNA]</scope>
    <source>
        <strain evidence="3">C34 (DSM 42122 / NRRL B-24963)</strain>
    </source>
</reference>
<dbReference type="Proteomes" id="UP000035016">
    <property type="component" value="Chromosome Chromosome"/>
</dbReference>
<dbReference type="RefSeq" id="WP_047122029.1">
    <property type="nucleotide sequence ID" value="NZ_AZSD01000141.1"/>
</dbReference>
<gene>
    <name evidence="2" type="primary">sle_45960</name>
</gene>
<accession>A0A0F7VU66</accession>
<feature type="domain" description="A-factor biosynthesis hotdog" evidence="1">
    <location>
        <begin position="30"/>
        <end position="162"/>
    </location>
</feature>
<evidence type="ECO:0000313" key="2">
    <source>
        <dbReference type="EMBL" id="CQR64054.1"/>
    </source>
</evidence>
<dbReference type="EMBL" id="LN831790">
    <property type="protein sequence ID" value="CQR64054.1"/>
    <property type="molecule type" value="Genomic_DNA"/>
</dbReference>
<dbReference type="InterPro" id="IPR005509">
    <property type="entry name" value="AfsA_hotdog_dom"/>
</dbReference>
<dbReference type="InterPro" id="IPR047757">
    <property type="entry name" value="AfsA-like"/>
</dbReference>
<dbReference type="NCBIfam" id="NF041195">
    <property type="entry name" value="ScbA_BarX_GamBu"/>
    <property type="match status" value="1"/>
</dbReference>
<dbReference type="GO" id="GO:0016740">
    <property type="term" value="F:transferase activity"/>
    <property type="evidence" value="ECO:0007669"/>
    <property type="project" value="InterPro"/>
</dbReference>
<dbReference type="AlphaFoldDB" id="A0A0F7VU66"/>
<dbReference type="Pfam" id="PF03756">
    <property type="entry name" value="AfsA"/>
    <property type="match status" value="2"/>
</dbReference>
<dbReference type="KEGG" id="sle:sle_45960"/>
<evidence type="ECO:0000259" key="1">
    <source>
        <dbReference type="Pfam" id="PF03756"/>
    </source>
</evidence>
<evidence type="ECO:0000313" key="3">
    <source>
        <dbReference type="Proteomes" id="UP000035016"/>
    </source>
</evidence>
<organism evidence="2 3">
    <name type="scientific">Streptomyces leeuwenhoekii</name>
    <dbReference type="NCBI Taxonomy" id="1437453"/>
    <lineage>
        <taxon>Bacteria</taxon>
        <taxon>Bacillati</taxon>
        <taxon>Actinomycetota</taxon>
        <taxon>Actinomycetes</taxon>
        <taxon>Kitasatosporales</taxon>
        <taxon>Streptomycetaceae</taxon>
        <taxon>Streptomyces</taxon>
    </lineage>
</organism>
<proteinExistence type="predicted"/>
<name>A0A0F7VU66_STRLW</name>